<sequence>MAPKNPNNLLRAYRERLFGTQAAMADAANEHLAPTYLLTANHIGKLERGVVDRPSAPRRAALRTICGVQTDAEIGFERHKRRGGVPLSARFPATEARPSAGPGAVVAVSTDVAIPVVTDASTPAGWRIVGYLAVRDEAQPPAELSIVAANATRQALPETIIPPALPPVPDLGDYPGGEWNSFLTVTRLLASQRQAVAPAALLSLVEAHRDCLAMLFRQAEHDPLRSRIGAMVAEASIVASRLWSAQGNRPMALAHCTRARQLGDDLGNRALAATARIFESNLRSDAATLIGRSGDIADGLRLLQEAQALSADLGPTAQARLAAEQAQIFAVLKLPSECDAALERARAASASIAERDRSGLFSDWNASRLGVYEGTCRLFLGEPKKAAHLLEAAVAQFASDSSNVSVGLAAQVDLASAYAQTDDLDKSCALLGDAYGELVAIGNRRGVDRAERARERLSPWNSERLVRELDERMAACRAA</sequence>
<name>A0ABT0Y854_9ACTN</name>
<comment type="caution">
    <text evidence="1">The sequence shown here is derived from an EMBL/GenBank/DDBJ whole genome shotgun (WGS) entry which is preliminary data.</text>
</comment>
<protein>
    <submittedName>
        <fullName evidence="1">XRE family transcriptional regulator</fullName>
    </submittedName>
</protein>
<reference evidence="1 2" key="1">
    <citation type="submission" date="2022-06" db="EMBL/GenBank/DDBJ databases">
        <title>Actinoplanes abujensis sp. nov., isolated from Nigerian arid soil.</title>
        <authorList>
            <person name="Ding P."/>
        </authorList>
    </citation>
    <scope>NUCLEOTIDE SEQUENCE [LARGE SCALE GENOMIC DNA]</scope>
    <source>
        <strain evidence="2">TRM88002</strain>
    </source>
</reference>
<dbReference type="RefSeq" id="WP_251801950.1">
    <property type="nucleotide sequence ID" value="NZ_JAMQOL010000047.1"/>
</dbReference>
<evidence type="ECO:0000313" key="2">
    <source>
        <dbReference type="Proteomes" id="UP001523216"/>
    </source>
</evidence>
<proteinExistence type="predicted"/>
<keyword evidence="2" id="KW-1185">Reference proteome</keyword>
<accession>A0ABT0Y854</accession>
<dbReference type="Proteomes" id="UP001523216">
    <property type="component" value="Unassembled WGS sequence"/>
</dbReference>
<dbReference type="EMBL" id="JAMQOL010000047">
    <property type="protein sequence ID" value="MCM4082231.1"/>
    <property type="molecule type" value="Genomic_DNA"/>
</dbReference>
<gene>
    <name evidence="1" type="ORF">LXN57_32160</name>
</gene>
<evidence type="ECO:0000313" key="1">
    <source>
        <dbReference type="EMBL" id="MCM4082231.1"/>
    </source>
</evidence>
<organism evidence="1 2">
    <name type="scientific">Paractinoplanes hotanensis</name>
    <dbReference type="NCBI Taxonomy" id="2906497"/>
    <lineage>
        <taxon>Bacteria</taxon>
        <taxon>Bacillati</taxon>
        <taxon>Actinomycetota</taxon>
        <taxon>Actinomycetes</taxon>
        <taxon>Micromonosporales</taxon>
        <taxon>Micromonosporaceae</taxon>
        <taxon>Paractinoplanes</taxon>
    </lineage>
</organism>